<proteinExistence type="predicted"/>
<evidence type="ECO:0000313" key="3">
    <source>
        <dbReference type="Proteomes" id="UP000323506"/>
    </source>
</evidence>
<feature type="compositionally biased region" description="Polar residues" evidence="1">
    <location>
        <begin position="27"/>
        <end position="38"/>
    </location>
</feature>
<feature type="compositionally biased region" description="Basic and acidic residues" evidence="1">
    <location>
        <begin position="63"/>
        <end position="77"/>
    </location>
</feature>
<dbReference type="EMBL" id="CM017692">
    <property type="protein sequence ID" value="TYH19574.1"/>
    <property type="molecule type" value="Genomic_DNA"/>
</dbReference>
<organism evidence="2 3">
    <name type="scientific">Gossypium darwinii</name>
    <name type="common">Darwin's cotton</name>
    <name type="synonym">Gossypium barbadense var. darwinii</name>
    <dbReference type="NCBI Taxonomy" id="34276"/>
    <lineage>
        <taxon>Eukaryota</taxon>
        <taxon>Viridiplantae</taxon>
        <taxon>Streptophyta</taxon>
        <taxon>Embryophyta</taxon>
        <taxon>Tracheophyta</taxon>
        <taxon>Spermatophyta</taxon>
        <taxon>Magnoliopsida</taxon>
        <taxon>eudicotyledons</taxon>
        <taxon>Gunneridae</taxon>
        <taxon>Pentapetalae</taxon>
        <taxon>rosids</taxon>
        <taxon>malvids</taxon>
        <taxon>Malvales</taxon>
        <taxon>Malvaceae</taxon>
        <taxon>Malvoideae</taxon>
        <taxon>Gossypium</taxon>
    </lineage>
</organism>
<dbReference type="AlphaFoldDB" id="A0A5D2GNB9"/>
<gene>
    <name evidence="2" type="ORF">ES288_A05G362200v1</name>
</gene>
<reference evidence="2 3" key="1">
    <citation type="submission" date="2019-06" db="EMBL/GenBank/DDBJ databases">
        <title>WGS assembly of Gossypium darwinii.</title>
        <authorList>
            <person name="Chen Z.J."/>
            <person name="Sreedasyam A."/>
            <person name="Ando A."/>
            <person name="Song Q."/>
            <person name="De L."/>
            <person name="Hulse-Kemp A."/>
            <person name="Ding M."/>
            <person name="Ye W."/>
            <person name="Kirkbride R."/>
            <person name="Jenkins J."/>
            <person name="Plott C."/>
            <person name="Lovell J."/>
            <person name="Lin Y.-M."/>
            <person name="Vaughn R."/>
            <person name="Liu B."/>
            <person name="Li W."/>
            <person name="Simpson S."/>
            <person name="Scheffler B."/>
            <person name="Saski C."/>
            <person name="Grover C."/>
            <person name="Hu G."/>
            <person name="Conover J."/>
            <person name="Carlson J."/>
            <person name="Shu S."/>
            <person name="Boston L."/>
            <person name="Williams M."/>
            <person name="Peterson D."/>
            <person name="Mcgee K."/>
            <person name="Jones D."/>
            <person name="Wendel J."/>
            <person name="Stelly D."/>
            <person name="Grimwood J."/>
            <person name="Schmutz J."/>
        </authorList>
    </citation>
    <scope>NUCLEOTIDE SEQUENCE [LARGE SCALE GENOMIC DNA]</scope>
    <source>
        <strain evidence="2">1808015.09</strain>
    </source>
</reference>
<evidence type="ECO:0000313" key="2">
    <source>
        <dbReference type="EMBL" id="TYH19574.1"/>
    </source>
</evidence>
<evidence type="ECO:0000256" key="1">
    <source>
        <dbReference type="SAM" id="MobiDB-lite"/>
    </source>
</evidence>
<dbReference type="Proteomes" id="UP000323506">
    <property type="component" value="Chromosome A05"/>
</dbReference>
<feature type="region of interest" description="Disordered" evidence="1">
    <location>
        <begin position="1"/>
        <end position="38"/>
    </location>
</feature>
<accession>A0A5D2GNB9</accession>
<feature type="region of interest" description="Disordered" evidence="1">
    <location>
        <begin position="51"/>
        <end position="77"/>
    </location>
</feature>
<keyword evidence="3" id="KW-1185">Reference proteome</keyword>
<protein>
    <submittedName>
        <fullName evidence="2">Uncharacterized protein</fullName>
    </submittedName>
</protein>
<sequence>MAVASTREINNCTSLGAAPSRTETKQEQNPFAETAVNSESTVPFRVHLGIESNSGRATYDPVRISRGEEGEDNRSKG</sequence>
<name>A0A5D2GNB9_GOSDA</name>